<feature type="transmembrane region" description="Helical" evidence="5">
    <location>
        <begin position="20"/>
        <end position="38"/>
    </location>
</feature>
<evidence type="ECO:0000256" key="2">
    <source>
        <dbReference type="ARBA" id="ARBA00022692"/>
    </source>
</evidence>
<dbReference type="GeneID" id="30411890"/>
<name>A0A1D3L1P8_9EURY</name>
<dbReference type="KEGG" id="mcub:MCBB_1044"/>
<protein>
    <recommendedName>
        <fullName evidence="8">Isoprenylcysteine carboxyl methyltransferase</fullName>
    </recommendedName>
</protein>
<dbReference type="Proteomes" id="UP000094707">
    <property type="component" value="Chromosome I"/>
</dbReference>
<evidence type="ECO:0000256" key="4">
    <source>
        <dbReference type="ARBA" id="ARBA00023136"/>
    </source>
</evidence>
<dbReference type="PANTHER" id="PTHR43847">
    <property type="entry name" value="BLL3993 PROTEIN"/>
    <property type="match status" value="1"/>
</dbReference>
<sequence length="241" mass="27609">MDTVKETAIQSENKINRQGVKGIITGFIGIFAGLIILLISSGRINWMNEWLFFTLMLTYELIYVGFLLKVNPGLLNERAKLVPEGSKLFDKIFAVLYIPLYFSILIISGIDAGRYEWTIMPLWVVGFGVVMFIASYFFSFWAMYVNSYFECTVRIQEDRNQEVITTGPYGIVRHPGYIAGIISFLAVPIILGSWWGLVPSAMLTIALVTRTALEDLTLQKELPGYKEYTKKTRYRLIPWVW</sequence>
<organism evidence="6 7">
    <name type="scientific">Methanobacterium congolense</name>
    <dbReference type="NCBI Taxonomy" id="118062"/>
    <lineage>
        <taxon>Archaea</taxon>
        <taxon>Methanobacteriati</taxon>
        <taxon>Methanobacteriota</taxon>
        <taxon>Methanomada group</taxon>
        <taxon>Methanobacteria</taxon>
        <taxon>Methanobacteriales</taxon>
        <taxon>Methanobacteriaceae</taxon>
        <taxon>Methanobacterium</taxon>
    </lineage>
</organism>
<keyword evidence="7" id="KW-1185">Reference proteome</keyword>
<feature type="transmembrane region" description="Helical" evidence="5">
    <location>
        <begin position="122"/>
        <end position="144"/>
    </location>
</feature>
<accession>A0A1D3L1P8</accession>
<dbReference type="Pfam" id="PF04191">
    <property type="entry name" value="PEMT"/>
    <property type="match status" value="1"/>
</dbReference>
<comment type="subcellular location">
    <subcellularLocation>
        <location evidence="1">Endomembrane system</location>
        <topology evidence="1">Multi-pass membrane protein</topology>
    </subcellularLocation>
</comment>
<keyword evidence="2 5" id="KW-0812">Transmembrane</keyword>
<dbReference type="STRING" id="118062.MCBB_1044"/>
<proteinExistence type="predicted"/>
<dbReference type="RefSeq" id="WP_084789822.1">
    <property type="nucleotide sequence ID" value="NZ_LT607756.1"/>
</dbReference>
<evidence type="ECO:0000256" key="3">
    <source>
        <dbReference type="ARBA" id="ARBA00022989"/>
    </source>
</evidence>
<evidence type="ECO:0000256" key="1">
    <source>
        <dbReference type="ARBA" id="ARBA00004127"/>
    </source>
</evidence>
<evidence type="ECO:0000256" key="5">
    <source>
        <dbReference type="SAM" id="Phobius"/>
    </source>
</evidence>
<keyword evidence="3 5" id="KW-1133">Transmembrane helix</keyword>
<dbReference type="PANTHER" id="PTHR43847:SF1">
    <property type="entry name" value="BLL3993 PROTEIN"/>
    <property type="match status" value="1"/>
</dbReference>
<feature type="transmembrane region" description="Helical" evidence="5">
    <location>
        <begin position="177"/>
        <end position="197"/>
    </location>
</feature>
<reference evidence="6 7" key="1">
    <citation type="submission" date="2016-08" db="EMBL/GenBank/DDBJ databases">
        <authorList>
            <person name="Seilhamer J.J."/>
        </authorList>
    </citation>
    <scope>NUCLEOTIDE SEQUENCE [LARGE SCALE GENOMIC DNA]</scope>
    <source>
        <strain evidence="6">Buetzberg</strain>
    </source>
</reference>
<dbReference type="AlphaFoldDB" id="A0A1D3L1P8"/>
<dbReference type="InterPro" id="IPR007318">
    <property type="entry name" value="Phopholipid_MeTrfase"/>
</dbReference>
<feature type="transmembrane region" description="Helical" evidence="5">
    <location>
        <begin position="88"/>
        <end position="110"/>
    </location>
</feature>
<dbReference type="EMBL" id="LT607756">
    <property type="protein sequence ID" value="SCG85604.1"/>
    <property type="molecule type" value="Genomic_DNA"/>
</dbReference>
<dbReference type="Gene3D" id="1.20.120.1630">
    <property type="match status" value="1"/>
</dbReference>
<evidence type="ECO:0008006" key="8">
    <source>
        <dbReference type="Google" id="ProtNLM"/>
    </source>
</evidence>
<dbReference type="OrthoDB" id="148346at2157"/>
<evidence type="ECO:0000313" key="7">
    <source>
        <dbReference type="Proteomes" id="UP000094707"/>
    </source>
</evidence>
<dbReference type="GO" id="GO:0012505">
    <property type="term" value="C:endomembrane system"/>
    <property type="evidence" value="ECO:0007669"/>
    <property type="project" value="UniProtKB-SubCell"/>
</dbReference>
<evidence type="ECO:0000313" key="6">
    <source>
        <dbReference type="EMBL" id="SCG85604.1"/>
    </source>
</evidence>
<gene>
    <name evidence="6" type="ORF">MCBB_1044</name>
</gene>
<keyword evidence="4 5" id="KW-0472">Membrane</keyword>
<feature type="transmembrane region" description="Helical" evidence="5">
    <location>
        <begin position="50"/>
        <end position="68"/>
    </location>
</feature>
<dbReference type="InterPro" id="IPR052527">
    <property type="entry name" value="Metal_cation-efflux_comp"/>
</dbReference>